<accession>A0A7N2R374</accession>
<dbReference type="Pfam" id="PF00646">
    <property type="entry name" value="F-box"/>
    <property type="match status" value="1"/>
</dbReference>
<reference evidence="2" key="2">
    <citation type="submission" date="2021-01" db="UniProtKB">
        <authorList>
            <consortium name="EnsemblPlants"/>
        </authorList>
    </citation>
    <scope>IDENTIFICATION</scope>
</reference>
<dbReference type="SMART" id="SM00256">
    <property type="entry name" value="FBOX"/>
    <property type="match status" value="1"/>
</dbReference>
<keyword evidence="3" id="KW-1185">Reference proteome</keyword>
<dbReference type="GeneID" id="115985294"/>
<dbReference type="SUPFAM" id="SSF81383">
    <property type="entry name" value="F-box domain"/>
    <property type="match status" value="1"/>
</dbReference>
<gene>
    <name evidence="2" type="primary">LOC115985294</name>
</gene>
<dbReference type="OrthoDB" id="1536987at2759"/>
<dbReference type="Pfam" id="PF08268">
    <property type="entry name" value="FBA_3"/>
    <property type="match status" value="1"/>
</dbReference>
<dbReference type="InterPro" id="IPR001810">
    <property type="entry name" value="F-box_dom"/>
</dbReference>
<dbReference type="NCBIfam" id="TIGR01640">
    <property type="entry name" value="F_box_assoc_1"/>
    <property type="match status" value="1"/>
</dbReference>
<evidence type="ECO:0000313" key="3">
    <source>
        <dbReference type="Proteomes" id="UP000594261"/>
    </source>
</evidence>
<dbReference type="EMBL" id="LRBV02000004">
    <property type="status" value="NOT_ANNOTATED_CDS"/>
    <property type="molecule type" value="Genomic_DNA"/>
</dbReference>
<feature type="domain" description="F-box" evidence="1">
    <location>
        <begin position="18"/>
        <end position="58"/>
    </location>
</feature>
<dbReference type="InterPro" id="IPR050796">
    <property type="entry name" value="SCF_F-box_component"/>
</dbReference>
<sequence length="387" mass="44477">MKELCPQPPILRRRNNHIPYDIALNILAKLPVKSVIRFRCVCKSWDSSITTPYFISTHLNHNNNNKDRDNGYIIHKPSSPPTPSNSPVCTVAFDHTFDRIYEVRIPFDFSSDCAQIVGSCNGLLCLADFRSLSTGDNDIYLWNPSIRKFKKLPDTCLGKVSFVTLGFAYHSENNDYKVVRISCRSLSTPKIEVYTLSSDSWRRVEISLTANLIFRKNFYSPVPLISGSLYWFAYIKEENCRRVIIMAFDVNIEKFKKLALPDDCFHGRSLHRCLALFKGKLAFIKCGRNERRDFQFSIWVMREYGVVESWDKLFVVPFQRVAYCIAFTEYGSLLARCVTRVKNQGSKFVLIDTETLHEKDPGIQCTSFVANFIESLVLLDGANVEAY</sequence>
<dbReference type="RefSeq" id="XP_030964109.1">
    <property type="nucleotide sequence ID" value="XM_031108249.1"/>
</dbReference>
<dbReference type="PANTHER" id="PTHR31672:SF13">
    <property type="entry name" value="F-BOX PROTEIN CPR30-LIKE"/>
    <property type="match status" value="1"/>
</dbReference>
<dbReference type="InterPro" id="IPR036047">
    <property type="entry name" value="F-box-like_dom_sf"/>
</dbReference>
<proteinExistence type="predicted"/>
<organism evidence="2 3">
    <name type="scientific">Quercus lobata</name>
    <name type="common">Valley oak</name>
    <dbReference type="NCBI Taxonomy" id="97700"/>
    <lineage>
        <taxon>Eukaryota</taxon>
        <taxon>Viridiplantae</taxon>
        <taxon>Streptophyta</taxon>
        <taxon>Embryophyta</taxon>
        <taxon>Tracheophyta</taxon>
        <taxon>Spermatophyta</taxon>
        <taxon>Magnoliopsida</taxon>
        <taxon>eudicotyledons</taxon>
        <taxon>Gunneridae</taxon>
        <taxon>Pentapetalae</taxon>
        <taxon>rosids</taxon>
        <taxon>fabids</taxon>
        <taxon>Fagales</taxon>
        <taxon>Fagaceae</taxon>
        <taxon>Quercus</taxon>
    </lineage>
</organism>
<dbReference type="FunCoup" id="A0A7N2R374">
    <property type="interactions" value="2"/>
</dbReference>
<dbReference type="Gene3D" id="1.20.1280.50">
    <property type="match status" value="1"/>
</dbReference>
<dbReference type="PANTHER" id="PTHR31672">
    <property type="entry name" value="BNACNNG10540D PROTEIN"/>
    <property type="match status" value="1"/>
</dbReference>
<dbReference type="Gramene" id="QL04p045477:mrna">
    <property type="protein sequence ID" value="QL04p045477:mrna:CDS:2"/>
    <property type="gene ID" value="QL04p045477"/>
</dbReference>
<reference evidence="2 3" key="1">
    <citation type="journal article" date="2016" name="G3 (Bethesda)">
        <title>First Draft Assembly and Annotation of the Genome of a California Endemic Oak Quercus lobata Nee (Fagaceae).</title>
        <authorList>
            <person name="Sork V.L."/>
            <person name="Fitz-Gibbon S.T."/>
            <person name="Puiu D."/>
            <person name="Crepeau M."/>
            <person name="Gugger P.F."/>
            <person name="Sherman R."/>
            <person name="Stevens K."/>
            <person name="Langley C.H."/>
            <person name="Pellegrini M."/>
            <person name="Salzberg S.L."/>
        </authorList>
    </citation>
    <scope>NUCLEOTIDE SEQUENCE [LARGE SCALE GENOMIC DNA]</scope>
    <source>
        <strain evidence="2 3">cv. SW786</strain>
    </source>
</reference>
<evidence type="ECO:0000313" key="2">
    <source>
        <dbReference type="EnsemblPlants" id="QL04p045477:mrna:CDS:2"/>
    </source>
</evidence>
<dbReference type="SUPFAM" id="SSF50965">
    <property type="entry name" value="Galactose oxidase, central domain"/>
    <property type="match status" value="1"/>
</dbReference>
<dbReference type="InterPro" id="IPR013187">
    <property type="entry name" value="F-box-assoc_dom_typ3"/>
</dbReference>
<dbReference type="CDD" id="cd22157">
    <property type="entry name" value="F-box_AtFBW1-like"/>
    <property type="match status" value="1"/>
</dbReference>
<evidence type="ECO:0000259" key="1">
    <source>
        <dbReference type="SMART" id="SM00256"/>
    </source>
</evidence>
<name>A0A7N2R374_QUELO</name>
<dbReference type="InterPro" id="IPR011043">
    <property type="entry name" value="Gal_Oxase/kelch_b-propeller"/>
</dbReference>
<dbReference type="InParanoid" id="A0A7N2R374"/>
<dbReference type="KEGG" id="qlo:115985294"/>
<protein>
    <recommendedName>
        <fullName evidence="1">F-box domain-containing protein</fullName>
    </recommendedName>
</protein>
<dbReference type="AlphaFoldDB" id="A0A7N2R374"/>
<dbReference type="InterPro" id="IPR017451">
    <property type="entry name" value="F-box-assoc_interact_dom"/>
</dbReference>
<dbReference type="EnsemblPlants" id="QL04p045477:mrna">
    <property type="protein sequence ID" value="QL04p045477:mrna:CDS:2"/>
    <property type="gene ID" value="QL04p045477"/>
</dbReference>
<dbReference type="Proteomes" id="UP000594261">
    <property type="component" value="Chromosome 4"/>
</dbReference>